<gene>
    <name evidence="2" type="ORF">AQI95_28640</name>
</gene>
<dbReference type="GO" id="GO:0003677">
    <property type="term" value="F:DNA binding"/>
    <property type="evidence" value="ECO:0007669"/>
    <property type="project" value="InterPro"/>
</dbReference>
<dbReference type="OrthoDB" id="3213425at2"/>
<evidence type="ECO:0000259" key="1">
    <source>
        <dbReference type="PROSITE" id="PS50943"/>
    </source>
</evidence>
<dbReference type="STRING" id="67386.AQI95_28640"/>
<dbReference type="InterPro" id="IPR011990">
    <property type="entry name" value="TPR-like_helical_dom_sf"/>
</dbReference>
<accession>A0A124HEW8</accession>
<feature type="domain" description="HTH cro/C1-type" evidence="1">
    <location>
        <begin position="12"/>
        <end position="77"/>
    </location>
</feature>
<dbReference type="Proteomes" id="UP000053127">
    <property type="component" value="Unassembled WGS sequence"/>
</dbReference>
<dbReference type="Gene3D" id="1.10.260.40">
    <property type="entry name" value="lambda repressor-like DNA-binding domains"/>
    <property type="match status" value="1"/>
</dbReference>
<dbReference type="Gene3D" id="1.25.40.10">
    <property type="entry name" value="Tetratricopeptide repeat domain"/>
    <property type="match status" value="1"/>
</dbReference>
<evidence type="ECO:0000313" key="3">
    <source>
        <dbReference type="Proteomes" id="UP000053127"/>
    </source>
</evidence>
<reference evidence="2 3" key="1">
    <citation type="submission" date="2015-10" db="EMBL/GenBank/DDBJ databases">
        <title>Draft genome sequence of Streptomyces yokosukanensis DSM 40224, type strain for the species Streptomyces yokosukanensis.</title>
        <authorList>
            <person name="Ruckert C."/>
            <person name="Winkler A."/>
            <person name="Kalinowski J."/>
            <person name="Kampfer P."/>
            <person name="Glaeser S."/>
        </authorList>
    </citation>
    <scope>NUCLEOTIDE SEQUENCE [LARGE SCALE GENOMIC DNA]</scope>
    <source>
        <strain evidence="2 3">DSM 40224</strain>
    </source>
</reference>
<dbReference type="AlphaFoldDB" id="A0A124HEW8"/>
<dbReference type="CDD" id="cd00093">
    <property type="entry name" value="HTH_XRE"/>
    <property type="match status" value="1"/>
</dbReference>
<dbReference type="PROSITE" id="PS50943">
    <property type="entry name" value="HTH_CROC1"/>
    <property type="match status" value="1"/>
</dbReference>
<dbReference type="SUPFAM" id="SSF47413">
    <property type="entry name" value="lambda repressor-like DNA-binding domains"/>
    <property type="match status" value="1"/>
</dbReference>
<keyword evidence="3" id="KW-1185">Reference proteome</keyword>
<sequence length="439" mass="47958">MAPVDDLIRHPIAHARIERGWSQPELARRVRRAALRRGFRSGVDRQRIWNWENNRATPDDDSQMLLADVFEIDQSLATTLGWPHWLPGRDSSIPLGPNSTVPALREALRTSMDRRTFLTYSSAALVGLAHQWASTEPQTLAAALDGKPVDAELVDLLEATGQKLTGLITEQRQHTRTLLDAHLTTVTDLIEGGNYTQPVGQRLHTLAARMSSTVGWHRFDQGKHAAASRFWHGALHSAHASGDRDLGAGIMSDLAYQATWLKDPKTAAQILDSAVLRTEHPTARSLLHLRLARAQAALGEAYTCRRSLATAEQELARTAGEPPAWCSWMSPADLLVDSGQCLLDLGEPERARELIEEGTALLPGARDKTRAVFLSYEAGSLLRAGDADQAAAAAMQSLTLAKKIGAPRCVALVRDLTPGFKRYAGADGVNDLLERVRAS</sequence>
<protein>
    <recommendedName>
        <fullName evidence="1">HTH cro/C1-type domain-containing protein</fullName>
    </recommendedName>
</protein>
<dbReference type="SUPFAM" id="SSF48452">
    <property type="entry name" value="TPR-like"/>
    <property type="match status" value="1"/>
</dbReference>
<evidence type="ECO:0000313" key="2">
    <source>
        <dbReference type="EMBL" id="KUN02052.1"/>
    </source>
</evidence>
<dbReference type="InterPro" id="IPR001387">
    <property type="entry name" value="Cro/C1-type_HTH"/>
</dbReference>
<proteinExistence type="predicted"/>
<organism evidence="2 3">
    <name type="scientific">Streptomyces yokosukanensis</name>
    <dbReference type="NCBI Taxonomy" id="67386"/>
    <lineage>
        <taxon>Bacteria</taxon>
        <taxon>Bacillati</taxon>
        <taxon>Actinomycetota</taxon>
        <taxon>Actinomycetes</taxon>
        <taxon>Kitasatosporales</taxon>
        <taxon>Streptomycetaceae</taxon>
        <taxon>Streptomyces</taxon>
    </lineage>
</organism>
<comment type="caution">
    <text evidence="2">The sequence shown here is derived from an EMBL/GenBank/DDBJ whole genome shotgun (WGS) entry which is preliminary data.</text>
</comment>
<dbReference type="EMBL" id="LMWN01000040">
    <property type="protein sequence ID" value="KUN02052.1"/>
    <property type="molecule type" value="Genomic_DNA"/>
</dbReference>
<dbReference type="InterPro" id="IPR010982">
    <property type="entry name" value="Lambda_DNA-bd_dom_sf"/>
</dbReference>
<name>A0A124HEW8_9ACTN</name>